<keyword evidence="2" id="KW-1185">Reference proteome</keyword>
<feature type="transmembrane region" description="Helical" evidence="1">
    <location>
        <begin position="110"/>
        <end position="131"/>
    </location>
</feature>
<accession>A0A914W0S3</accession>
<evidence type="ECO:0000313" key="3">
    <source>
        <dbReference type="WBParaSite" id="PSAMB.scaffold2985size20192.g19834.t1"/>
    </source>
</evidence>
<protein>
    <submittedName>
        <fullName evidence="3">Tetraspanin</fullName>
    </submittedName>
</protein>
<proteinExistence type="predicted"/>
<dbReference type="AlphaFoldDB" id="A0A914W0S3"/>
<sequence length="256" mass="28063">MEEISSTVTKPLILVSIVVLIINMTAILSFVPGINETKDTIQNFIKNSGDEGYLTTTIEAQATFYPFILTKLGIVCLAIVLIVCTFLLLRCLKNYYRQHTIDSWKANIMYLCLIAFLFLLLAVSGVAEVVVRNGTVGVELAISITTAAGRYKQANQTAAIDQLQQDLRCCGFILRDLRKLYVACADESAPNCSTAYDAAYWPIQLTIVLSIVDAIFAIGVVGVVCLQLRMRRRQLALGNNNEAAALNPPDPSINPP</sequence>
<name>A0A914W0S3_9BILA</name>
<feature type="transmembrane region" description="Helical" evidence="1">
    <location>
        <begin position="203"/>
        <end position="226"/>
    </location>
</feature>
<reference evidence="3" key="1">
    <citation type="submission" date="2022-11" db="UniProtKB">
        <authorList>
            <consortium name="WormBaseParasite"/>
        </authorList>
    </citation>
    <scope>IDENTIFICATION</scope>
</reference>
<keyword evidence="1" id="KW-0472">Membrane</keyword>
<evidence type="ECO:0000313" key="2">
    <source>
        <dbReference type="Proteomes" id="UP000887566"/>
    </source>
</evidence>
<dbReference type="WBParaSite" id="PSAMB.scaffold2985size20192.g19834.t1">
    <property type="protein sequence ID" value="PSAMB.scaffold2985size20192.g19834.t1"/>
    <property type="gene ID" value="PSAMB.scaffold2985size20192.g19834"/>
</dbReference>
<feature type="transmembrane region" description="Helical" evidence="1">
    <location>
        <begin position="12"/>
        <end position="34"/>
    </location>
</feature>
<keyword evidence="1" id="KW-0812">Transmembrane</keyword>
<organism evidence="2 3">
    <name type="scientific">Plectus sambesii</name>
    <dbReference type="NCBI Taxonomy" id="2011161"/>
    <lineage>
        <taxon>Eukaryota</taxon>
        <taxon>Metazoa</taxon>
        <taxon>Ecdysozoa</taxon>
        <taxon>Nematoda</taxon>
        <taxon>Chromadorea</taxon>
        <taxon>Plectida</taxon>
        <taxon>Plectina</taxon>
        <taxon>Plectoidea</taxon>
        <taxon>Plectidae</taxon>
        <taxon>Plectus</taxon>
    </lineage>
</organism>
<evidence type="ECO:0000256" key="1">
    <source>
        <dbReference type="SAM" id="Phobius"/>
    </source>
</evidence>
<keyword evidence="1" id="KW-1133">Transmembrane helix</keyword>
<dbReference type="Proteomes" id="UP000887566">
    <property type="component" value="Unplaced"/>
</dbReference>
<feature type="transmembrane region" description="Helical" evidence="1">
    <location>
        <begin position="64"/>
        <end position="89"/>
    </location>
</feature>